<feature type="transmembrane region" description="Helical" evidence="9">
    <location>
        <begin position="315"/>
        <end position="334"/>
    </location>
</feature>
<evidence type="ECO:0000256" key="3">
    <source>
        <dbReference type="ARBA" id="ARBA00022448"/>
    </source>
</evidence>
<evidence type="ECO:0000313" key="11">
    <source>
        <dbReference type="Proteomes" id="UP000053477"/>
    </source>
</evidence>
<feature type="transmembrane region" description="Helical" evidence="9">
    <location>
        <begin position="617"/>
        <end position="638"/>
    </location>
</feature>
<dbReference type="GO" id="GO:0016020">
    <property type="term" value="C:membrane"/>
    <property type="evidence" value="ECO:0007669"/>
    <property type="project" value="UniProtKB-SubCell"/>
</dbReference>
<comment type="similarity">
    <text evidence="2">Belongs to the oligopeptide OPT transporter family.</text>
</comment>
<dbReference type="Proteomes" id="UP000053477">
    <property type="component" value="Unassembled WGS sequence"/>
</dbReference>
<dbReference type="AlphaFoldDB" id="A0A0H2RFB3"/>
<dbReference type="OrthoDB" id="9986677at2759"/>
<keyword evidence="4 9" id="KW-0812">Transmembrane</keyword>
<dbReference type="PANTHER" id="PTHR22601">
    <property type="entry name" value="ISP4 LIKE PROTEIN"/>
    <property type="match status" value="1"/>
</dbReference>
<reference evidence="10 11" key="1">
    <citation type="submission" date="2015-04" db="EMBL/GenBank/DDBJ databases">
        <title>Complete genome sequence of Schizopora paradoxa KUC8140, a cosmopolitan wood degrader in East Asia.</title>
        <authorList>
            <consortium name="DOE Joint Genome Institute"/>
            <person name="Min B."/>
            <person name="Park H."/>
            <person name="Jang Y."/>
            <person name="Kim J.-J."/>
            <person name="Kim K.H."/>
            <person name="Pangilinan J."/>
            <person name="Lipzen A."/>
            <person name="Riley R."/>
            <person name="Grigoriev I.V."/>
            <person name="Spatafora J.W."/>
            <person name="Choi I.-G."/>
        </authorList>
    </citation>
    <scope>NUCLEOTIDE SEQUENCE [LARGE SCALE GENOMIC DNA]</scope>
    <source>
        <strain evidence="10 11">KUC8140</strain>
    </source>
</reference>
<evidence type="ECO:0000256" key="1">
    <source>
        <dbReference type="ARBA" id="ARBA00004141"/>
    </source>
</evidence>
<protein>
    <submittedName>
        <fullName evidence="10">OPT oligopeptide transporter</fullName>
    </submittedName>
</protein>
<evidence type="ECO:0000256" key="4">
    <source>
        <dbReference type="ARBA" id="ARBA00022692"/>
    </source>
</evidence>
<feature type="transmembrane region" description="Helical" evidence="9">
    <location>
        <begin position="551"/>
        <end position="572"/>
    </location>
</feature>
<feature type="transmembrane region" description="Helical" evidence="9">
    <location>
        <begin position="668"/>
        <end position="684"/>
    </location>
</feature>
<feature type="transmembrane region" description="Helical" evidence="9">
    <location>
        <begin position="441"/>
        <end position="461"/>
    </location>
</feature>
<keyword evidence="8 9" id="KW-0472">Membrane</keyword>
<dbReference type="InParanoid" id="A0A0H2RFB3"/>
<keyword evidence="6" id="KW-0653">Protein transport</keyword>
<feature type="transmembrane region" description="Helical" evidence="9">
    <location>
        <begin position="76"/>
        <end position="95"/>
    </location>
</feature>
<evidence type="ECO:0000313" key="10">
    <source>
        <dbReference type="EMBL" id="KLO10272.1"/>
    </source>
</evidence>
<dbReference type="FunCoup" id="A0A0H2RFB3">
    <property type="interactions" value="69"/>
</dbReference>
<gene>
    <name evidence="10" type="ORF">SCHPADRAFT_916412</name>
</gene>
<sequence length="765" mass="85955">MSALADVNRLSQSTDDEKFDIENGKELELSGAPEFDDPNFDKNAITLEDDSPYPEVRSAVANTDDPYMPSSTIRSWTIGLIFAIIMAGINQFFFFRFPSVTISNLVAQLLTFPVGRLWARVMPNVSVFGAQLNPGPFTVKEHVLATIMANVASQSAYATDIVAVQRVYYNQTYSFGYQWLVVMSTQLIGFSIGGIARRFLVQPPSMIWPANLVNCALFNTLHSQHYAGIGNRGGISRERFFLFAFLGSAIWYLMPGYLFSALSVFSWVCWIAPDNIKVNQMFGYESGMGMSLITFDWAQIAYIGSPLATPWWAEANVAAGFVFFFWFLTPVLYYSNVWSSQYMPISSRGSYDNTGAPYNVSQILNADSTINLEKYHNYSPLFLSTTFAVSYGLSFASITATLTHTFLYFRKQIWTQARTSMHEQPDIHARLMSVYRQVPDWWYACVFLSMFVFGIVSIEAWPTQFPVWAFVVALIISFAYVIPIGMIQAITNQQIGLNVITELIIGYMLPGRPVAMMLFKTWGYITMFQAVQFISDFKLGHYMKVAPRPMFWGQIIATVLAGTTQLGVQAWMFSNIEDMCAPHQKDGFICPSTEVFGTASIIWGVIGPALQFSKGQIYYGLVFFFLIGAALPAGSYLISRRYPNTFLKYVNFPVIFSGTAYIPPASAVNYVPWAIVGFIFQYVIRRRHFSWWTKYNYVLSAALDSGVAVSIVLIFFILQYPKNGSIGEGTVAKWWGNTVYQNTADFNATPLRTVAPGGTFGPTTW</sequence>
<dbReference type="Pfam" id="PF03169">
    <property type="entry name" value="OPT"/>
    <property type="match status" value="1"/>
</dbReference>
<comment type="subcellular location">
    <subcellularLocation>
        <location evidence="1">Membrane</location>
        <topology evidence="1">Multi-pass membrane protein</topology>
    </subcellularLocation>
</comment>
<keyword evidence="11" id="KW-1185">Reference proteome</keyword>
<evidence type="ECO:0000256" key="5">
    <source>
        <dbReference type="ARBA" id="ARBA00022856"/>
    </source>
</evidence>
<feature type="transmembrane region" description="Helical" evidence="9">
    <location>
        <begin position="696"/>
        <end position="718"/>
    </location>
</feature>
<keyword evidence="7 9" id="KW-1133">Transmembrane helix</keyword>
<evidence type="ECO:0000256" key="9">
    <source>
        <dbReference type="SAM" id="Phobius"/>
    </source>
</evidence>
<name>A0A0H2RFB3_9AGAM</name>
<dbReference type="GO" id="GO:0015031">
    <property type="term" value="P:protein transport"/>
    <property type="evidence" value="ECO:0007669"/>
    <property type="project" value="UniProtKB-KW"/>
</dbReference>
<keyword evidence="3" id="KW-0813">Transport</keyword>
<feature type="transmembrane region" description="Helical" evidence="9">
    <location>
        <begin position="467"/>
        <end position="487"/>
    </location>
</feature>
<evidence type="ECO:0000256" key="7">
    <source>
        <dbReference type="ARBA" id="ARBA00022989"/>
    </source>
</evidence>
<dbReference type="GO" id="GO:0035673">
    <property type="term" value="F:oligopeptide transmembrane transporter activity"/>
    <property type="evidence" value="ECO:0007669"/>
    <property type="project" value="InterPro"/>
</dbReference>
<feature type="transmembrane region" description="Helical" evidence="9">
    <location>
        <begin position="176"/>
        <end position="196"/>
    </location>
</feature>
<feature type="transmembrane region" description="Helical" evidence="9">
    <location>
        <begin position="240"/>
        <end position="268"/>
    </location>
</feature>
<dbReference type="NCBIfam" id="TIGR00728">
    <property type="entry name" value="OPT_sfam"/>
    <property type="match status" value="1"/>
</dbReference>
<evidence type="ECO:0000256" key="6">
    <source>
        <dbReference type="ARBA" id="ARBA00022927"/>
    </source>
</evidence>
<dbReference type="InterPro" id="IPR004813">
    <property type="entry name" value="OPT"/>
</dbReference>
<proteinExistence type="inferred from homology"/>
<feature type="transmembrane region" description="Helical" evidence="9">
    <location>
        <begin position="388"/>
        <end position="409"/>
    </location>
</feature>
<evidence type="ECO:0000256" key="8">
    <source>
        <dbReference type="ARBA" id="ARBA00023136"/>
    </source>
</evidence>
<keyword evidence="5" id="KW-0571">Peptide transport</keyword>
<dbReference type="NCBIfam" id="TIGR00727">
    <property type="entry name" value="ISP4_OPT"/>
    <property type="match status" value="1"/>
</dbReference>
<organism evidence="10 11">
    <name type="scientific">Schizopora paradoxa</name>
    <dbReference type="NCBI Taxonomy" id="27342"/>
    <lineage>
        <taxon>Eukaryota</taxon>
        <taxon>Fungi</taxon>
        <taxon>Dikarya</taxon>
        <taxon>Basidiomycota</taxon>
        <taxon>Agaricomycotina</taxon>
        <taxon>Agaricomycetes</taxon>
        <taxon>Hymenochaetales</taxon>
        <taxon>Schizoporaceae</taxon>
        <taxon>Schizopora</taxon>
    </lineage>
</organism>
<accession>A0A0H2RFB3</accession>
<dbReference type="EMBL" id="KQ086031">
    <property type="protein sequence ID" value="KLO10272.1"/>
    <property type="molecule type" value="Genomic_DNA"/>
</dbReference>
<dbReference type="InterPro" id="IPR004648">
    <property type="entry name" value="Oligpept_transpt"/>
</dbReference>
<evidence type="ECO:0000256" key="2">
    <source>
        <dbReference type="ARBA" id="ARBA00008807"/>
    </source>
</evidence>